<keyword evidence="3" id="KW-1185">Reference proteome</keyword>
<dbReference type="CDD" id="cd04301">
    <property type="entry name" value="NAT_SF"/>
    <property type="match status" value="1"/>
</dbReference>
<proteinExistence type="predicted"/>
<evidence type="ECO:0000313" key="2">
    <source>
        <dbReference type="EMBL" id="MBO0477401.1"/>
    </source>
</evidence>
<protein>
    <submittedName>
        <fullName evidence="2">N-acetyltransferase</fullName>
    </submittedName>
</protein>
<dbReference type="InterPro" id="IPR031165">
    <property type="entry name" value="GNAT_YJDJ"/>
</dbReference>
<dbReference type="InterPro" id="IPR016181">
    <property type="entry name" value="Acyl_CoA_acyltransferase"/>
</dbReference>
<sequence length="91" mass="10577">MKYVEEANRFVVYDDQMTEIGEMTWSNAGESMIIIDHTFVEDDQRGQGIAEQLVALGVDYARKNQKKVIPLCPFAKKEFDQKKDYQDVLKK</sequence>
<name>A0ABS3HUR0_9ENTE</name>
<dbReference type="Proteomes" id="UP000664857">
    <property type="component" value="Unassembled WGS sequence"/>
</dbReference>
<dbReference type="EMBL" id="JAFLVX010000025">
    <property type="protein sequence ID" value="MBO0477401.1"/>
    <property type="molecule type" value="Genomic_DNA"/>
</dbReference>
<dbReference type="PANTHER" id="PTHR31435:SF10">
    <property type="entry name" value="BSR4717 PROTEIN"/>
    <property type="match status" value="1"/>
</dbReference>
<dbReference type="Gene3D" id="3.40.630.30">
    <property type="match status" value="1"/>
</dbReference>
<comment type="caution">
    <text evidence="2">The sequence shown here is derived from an EMBL/GenBank/DDBJ whole genome shotgun (WGS) entry which is preliminary data.</text>
</comment>
<dbReference type="InterPro" id="IPR045057">
    <property type="entry name" value="Gcn5-rel_NAT"/>
</dbReference>
<dbReference type="RefSeq" id="WP_206967336.1">
    <property type="nucleotide sequence ID" value="NZ_JAFLVX010000025.1"/>
</dbReference>
<evidence type="ECO:0000313" key="3">
    <source>
        <dbReference type="Proteomes" id="UP000664857"/>
    </source>
</evidence>
<dbReference type="Pfam" id="PF14542">
    <property type="entry name" value="Acetyltransf_CG"/>
    <property type="match status" value="1"/>
</dbReference>
<accession>A0ABS3HUR0</accession>
<dbReference type="PROSITE" id="PS51729">
    <property type="entry name" value="GNAT_YJDJ"/>
    <property type="match status" value="1"/>
</dbReference>
<feature type="domain" description="N-acetyltransferase" evidence="1">
    <location>
        <begin position="2"/>
        <end position="90"/>
    </location>
</feature>
<dbReference type="PANTHER" id="PTHR31435">
    <property type="entry name" value="PROTEIN NATD1"/>
    <property type="match status" value="1"/>
</dbReference>
<evidence type="ECO:0000259" key="1">
    <source>
        <dbReference type="PROSITE" id="PS51729"/>
    </source>
</evidence>
<reference evidence="2 3" key="1">
    <citation type="submission" date="2021-03" db="EMBL/GenBank/DDBJ databases">
        <title>Enterococcal diversity collection.</title>
        <authorList>
            <person name="Gilmore M.S."/>
            <person name="Schwartzman J."/>
            <person name="Van Tyne D."/>
            <person name="Martin M."/>
            <person name="Earl A.M."/>
            <person name="Manson A.L."/>
            <person name="Straub T."/>
            <person name="Salamzade R."/>
            <person name="Saavedra J."/>
            <person name="Lebreton F."/>
            <person name="Prichula J."/>
            <person name="Schaufler K."/>
            <person name="Gaca A."/>
            <person name="Sgardioli B."/>
            <person name="Wagenaar J."/>
            <person name="Strong T."/>
        </authorList>
    </citation>
    <scope>NUCLEOTIDE SEQUENCE [LARGE SCALE GENOMIC DNA]</scope>
    <source>
        <strain evidence="2 3">DIV0080</strain>
    </source>
</reference>
<gene>
    <name evidence="2" type="ORF">DOK76_09975</name>
</gene>
<organism evidence="2 3">
    <name type="scientific">Candidatus Vagococcus giribetii</name>
    <dbReference type="NCBI Taxonomy" id="2230876"/>
    <lineage>
        <taxon>Bacteria</taxon>
        <taxon>Bacillati</taxon>
        <taxon>Bacillota</taxon>
        <taxon>Bacilli</taxon>
        <taxon>Lactobacillales</taxon>
        <taxon>Enterococcaceae</taxon>
        <taxon>Vagococcus</taxon>
    </lineage>
</organism>
<dbReference type="SUPFAM" id="SSF55729">
    <property type="entry name" value="Acyl-CoA N-acyltransferases (Nat)"/>
    <property type="match status" value="1"/>
</dbReference>